<dbReference type="GO" id="GO:0016740">
    <property type="term" value="F:transferase activity"/>
    <property type="evidence" value="ECO:0007669"/>
    <property type="project" value="UniProtKB-KW"/>
</dbReference>
<dbReference type="InterPro" id="IPR014942">
    <property type="entry name" value="AbiEii"/>
</dbReference>
<keyword evidence="2" id="KW-1185">Reference proteome</keyword>
<dbReference type="OrthoDB" id="9796281at2"/>
<evidence type="ECO:0000313" key="1">
    <source>
        <dbReference type="EMBL" id="SDL48904.1"/>
    </source>
</evidence>
<dbReference type="Pfam" id="PF08843">
    <property type="entry name" value="AbiEii"/>
    <property type="match status" value="1"/>
</dbReference>
<dbReference type="AlphaFoldDB" id="A0A1G9KH99"/>
<keyword evidence="1" id="KW-0808">Transferase</keyword>
<accession>A0A1G9KH99</accession>
<dbReference type="RefSeq" id="WP_093198627.1">
    <property type="nucleotide sequence ID" value="NZ_FNGS01000002.1"/>
</dbReference>
<reference evidence="1 2" key="1">
    <citation type="submission" date="2016-10" db="EMBL/GenBank/DDBJ databases">
        <authorList>
            <person name="de Groot N.N."/>
        </authorList>
    </citation>
    <scope>NUCLEOTIDE SEQUENCE [LARGE SCALE GENOMIC DNA]</scope>
    <source>
        <strain evidence="1 2">DSM 21668</strain>
    </source>
</reference>
<evidence type="ECO:0000313" key="2">
    <source>
        <dbReference type="Proteomes" id="UP000198901"/>
    </source>
</evidence>
<name>A0A1G9KH99_9BACT</name>
<proteinExistence type="predicted"/>
<gene>
    <name evidence="1" type="ORF">SAMN04488090_1012</name>
</gene>
<sequence>MTLYYNTVDPDLRYCLDILMKAEILADFRLVGGTALSLQVGHRRSVDIDLFTDAPYDTVDFQGTDEFVEAAFPYASHMANCSPALGKSYSIGNHRTNAVKLDLFYTDPFIFPAVVAENIRLASVEEIAAMKPDVILRGGRKKDFGDLHELLTIHDVSTLLALHRQRYEYAHDRNLLLKNLTDFASAEEDFDPICLKGKYWQFVKEDIQEAVALTIRSAL</sequence>
<organism evidence="1 2">
    <name type="scientific">Siphonobacter aquaeclarae</name>
    <dbReference type="NCBI Taxonomy" id="563176"/>
    <lineage>
        <taxon>Bacteria</taxon>
        <taxon>Pseudomonadati</taxon>
        <taxon>Bacteroidota</taxon>
        <taxon>Cytophagia</taxon>
        <taxon>Cytophagales</taxon>
        <taxon>Cytophagaceae</taxon>
        <taxon>Siphonobacter</taxon>
    </lineage>
</organism>
<dbReference type="EMBL" id="FNGS01000002">
    <property type="protein sequence ID" value="SDL48904.1"/>
    <property type="molecule type" value="Genomic_DNA"/>
</dbReference>
<dbReference type="Proteomes" id="UP000198901">
    <property type="component" value="Unassembled WGS sequence"/>
</dbReference>
<protein>
    <submittedName>
        <fullName evidence="1">Nucleotidyl transferase AbiEii toxin, Type IV TA system</fullName>
    </submittedName>
</protein>
<dbReference type="STRING" id="563176.SAMN04488090_1012"/>